<dbReference type="Proteomes" id="UP001054837">
    <property type="component" value="Unassembled WGS sequence"/>
</dbReference>
<protein>
    <submittedName>
        <fullName evidence="1">Uncharacterized protein</fullName>
    </submittedName>
</protein>
<evidence type="ECO:0000313" key="2">
    <source>
        <dbReference type="Proteomes" id="UP001054837"/>
    </source>
</evidence>
<keyword evidence="2" id="KW-1185">Reference proteome</keyword>
<evidence type="ECO:0000313" key="1">
    <source>
        <dbReference type="EMBL" id="GIY73725.1"/>
    </source>
</evidence>
<proteinExistence type="predicted"/>
<dbReference type="AlphaFoldDB" id="A0AAV4VWS7"/>
<comment type="caution">
    <text evidence="1">The sequence shown here is derived from an EMBL/GenBank/DDBJ whole genome shotgun (WGS) entry which is preliminary data.</text>
</comment>
<organism evidence="1 2">
    <name type="scientific">Caerostris darwini</name>
    <dbReference type="NCBI Taxonomy" id="1538125"/>
    <lineage>
        <taxon>Eukaryota</taxon>
        <taxon>Metazoa</taxon>
        <taxon>Ecdysozoa</taxon>
        <taxon>Arthropoda</taxon>
        <taxon>Chelicerata</taxon>
        <taxon>Arachnida</taxon>
        <taxon>Araneae</taxon>
        <taxon>Araneomorphae</taxon>
        <taxon>Entelegynae</taxon>
        <taxon>Araneoidea</taxon>
        <taxon>Araneidae</taxon>
        <taxon>Caerostris</taxon>
    </lineage>
</organism>
<accession>A0AAV4VWS7</accession>
<reference evidence="1 2" key="1">
    <citation type="submission" date="2021-06" db="EMBL/GenBank/DDBJ databases">
        <title>Caerostris darwini draft genome.</title>
        <authorList>
            <person name="Kono N."/>
            <person name="Arakawa K."/>
        </authorList>
    </citation>
    <scope>NUCLEOTIDE SEQUENCE [LARGE SCALE GENOMIC DNA]</scope>
</reference>
<gene>
    <name evidence="1" type="ORF">CDAR_464271</name>
</gene>
<sequence length="75" mass="8318">MFLIQREKLYPPTHSYNSIARTSSSSRSTTFASTPPFAIAEDSVACLPLPVLRQRPLPPVAMNKPEKKITALAYL</sequence>
<dbReference type="EMBL" id="BPLQ01013634">
    <property type="protein sequence ID" value="GIY73725.1"/>
    <property type="molecule type" value="Genomic_DNA"/>
</dbReference>
<name>A0AAV4VWS7_9ARAC</name>